<reference evidence="1 2" key="1">
    <citation type="submission" date="2019-02" db="EMBL/GenBank/DDBJ databases">
        <title>Deep-cultivation of Planctomycetes and their phenomic and genomic characterization uncovers novel biology.</title>
        <authorList>
            <person name="Wiegand S."/>
            <person name="Jogler M."/>
            <person name="Boedeker C."/>
            <person name="Pinto D."/>
            <person name="Vollmers J."/>
            <person name="Rivas-Marin E."/>
            <person name="Kohn T."/>
            <person name="Peeters S.H."/>
            <person name="Heuer A."/>
            <person name="Rast P."/>
            <person name="Oberbeckmann S."/>
            <person name="Bunk B."/>
            <person name="Jeske O."/>
            <person name="Meyerdierks A."/>
            <person name="Storesund J.E."/>
            <person name="Kallscheuer N."/>
            <person name="Luecker S."/>
            <person name="Lage O.M."/>
            <person name="Pohl T."/>
            <person name="Merkel B.J."/>
            <person name="Hornburger P."/>
            <person name="Mueller R.-W."/>
            <person name="Bruemmer F."/>
            <person name="Labrenz M."/>
            <person name="Spormann A.M."/>
            <person name="Op Den Camp H."/>
            <person name="Overmann J."/>
            <person name="Amann R."/>
            <person name="Jetten M.S.M."/>
            <person name="Mascher T."/>
            <person name="Medema M.H."/>
            <person name="Devos D.P."/>
            <person name="Kaster A.-K."/>
            <person name="Ovreas L."/>
            <person name="Rohde M."/>
            <person name="Galperin M.Y."/>
            <person name="Jogler C."/>
        </authorList>
    </citation>
    <scope>NUCLEOTIDE SEQUENCE [LARGE SCALE GENOMIC DNA]</scope>
    <source>
        <strain evidence="1 2">Enr8</strain>
    </source>
</reference>
<name>A0A5C5VKA2_9BACT</name>
<dbReference type="AlphaFoldDB" id="A0A5C5VKA2"/>
<dbReference type="RefSeq" id="WP_186767410.1">
    <property type="nucleotide sequence ID" value="NZ_SJPF01000001.1"/>
</dbReference>
<protein>
    <submittedName>
        <fullName evidence="1">Uncharacterized protein</fullName>
    </submittedName>
</protein>
<evidence type="ECO:0000313" key="1">
    <source>
        <dbReference type="EMBL" id="TWT39028.1"/>
    </source>
</evidence>
<sequence length="70" mass="8101">MTTFTGEGRDGPVLLIYMNCHRRKLQRLLKIATDNAPALYYTVEPVYSHNDGLNLPLPHRTGWRAFLKMQ</sequence>
<dbReference type="EMBL" id="SJPF01000001">
    <property type="protein sequence ID" value="TWT39028.1"/>
    <property type="molecule type" value="Genomic_DNA"/>
</dbReference>
<keyword evidence="2" id="KW-1185">Reference proteome</keyword>
<proteinExistence type="predicted"/>
<dbReference type="Proteomes" id="UP000318878">
    <property type="component" value="Unassembled WGS sequence"/>
</dbReference>
<gene>
    <name evidence="1" type="ORF">Enr8_07230</name>
</gene>
<evidence type="ECO:0000313" key="2">
    <source>
        <dbReference type="Proteomes" id="UP000318878"/>
    </source>
</evidence>
<comment type="caution">
    <text evidence="1">The sequence shown here is derived from an EMBL/GenBank/DDBJ whole genome shotgun (WGS) entry which is preliminary data.</text>
</comment>
<accession>A0A5C5VKA2</accession>
<organism evidence="1 2">
    <name type="scientific">Blastopirellula retiformator</name>
    <dbReference type="NCBI Taxonomy" id="2527970"/>
    <lineage>
        <taxon>Bacteria</taxon>
        <taxon>Pseudomonadati</taxon>
        <taxon>Planctomycetota</taxon>
        <taxon>Planctomycetia</taxon>
        <taxon>Pirellulales</taxon>
        <taxon>Pirellulaceae</taxon>
        <taxon>Blastopirellula</taxon>
    </lineage>
</organism>